<protein>
    <submittedName>
        <fullName evidence="2">DUF2809 domain-containing protein</fullName>
    </submittedName>
</protein>
<keyword evidence="3" id="KW-1185">Reference proteome</keyword>
<comment type="caution">
    <text evidence="2">The sequence shown here is derived from an EMBL/GenBank/DDBJ whole genome shotgun (WGS) entry which is preliminary data.</text>
</comment>
<feature type="transmembrane region" description="Helical" evidence="1">
    <location>
        <begin position="45"/>
        <end position="63"/>
    </location>
</feature>
<sequence length="114" mass="12492">MLLLSLIAIALFITGGFIRSTLGDVLVVIWLYCFLSSFINLTYRILIPASVLVAFVVEIAQYFKVAELLGIEPDTLLSIIFGATFDWGDMVAYIVGGCVCLVVERLMKASVSVH</sequence>
<evidence type="ECO:0000313" key="2">
    <source>
        <dbReference type="EMBL" id="MBL4913865.1"/>
    </source>
</evidence>
<evidence type="ECO:0000256" key="1">
    <source>
        <dbReference type="SAM" id="Phobius"/>
    </source>
</evidence>
<feature type="transmembrane region" description="Helical" evidence="1">
    <location>
        <begin position="6"/>
        <end position="33"/>
    </location>
</feature>
<dbReference type="Proteomes" id="UP000604898">
    <property type="component" value="Unassembled WGS sequence"/>
</dbReference>
<evidence type="ECO:0000313" key="3">
    <source>
        <dbReference type="Proteomes" id="UP000604898"/>
    </source>
</evidence>
<gene>
    <name evidence="2" type="ORF">JMA39_12110</name>
</gene>
<dbReference type="RefSeq" id="WP_202722120.1">
    <property type="nucleotide sequence ID" value="NZ_BPEX01000005.1"/>
</dbReference>
<feature type="transmembrane region" description="Helical" evidence="1">
    <location>
        <begin position="75"/>
        <end position="103"/>
    </location>
</feature>
<keyword evidence="1" id="KW-0472">Membrane</keyword>
<dbReference type="InterPro" id="IPR021257">
    <property type="entry name" value="DUF2809"/>
</dbReference>
<accession>A0ABS1T0T5</accession>
<keyword evidence="1" id="KW-1133">Transmembrane helix</keyword>
<organism evidence="2 3">
    <name type="scientific">Shewanella schlegeliana</name>
    <dbReference type="NCBI Taxonomy" id="190308"/>
    <lineage>
        <taxon>Bacteria</taxon>
        <taxon>Pseudomonadati</taxon>
        <taxon>Pseudomonadota</taxon>
        <taxon>Gammaproteobacteria</taxon>
        <taxon>Alteromonadales</taxon>
        <taxon>Shewanellaceae</taxon>
        <taxon>Shewanella</taxon>
    </lineage>
</organism>
<reference evidence="2 3" key="1">
    <citation type="submission" date="2021-01" db="EMBL/GenBank/DDBJ databases">
        <title>Genome sequence of Shewanella schlegeliana JCM 11561.</title>
        <authorList>
            <person name="Zhang H."/>
            <person name="Li C."/>
        </authorList>
    </citation>
    <scope>NUCLEOTIDE SEQUENCE [LARGE SCALE GENOMIC DNA]</scope>
    <source>
        <strain evidence="2 3">JCM 11561</strain>
    </source>
</reference>
<name>A0ABS1T0T5_9GAMM</name>
<dbReference type="Pfam" id="PF10990">
    <property type="entry name" value="DUF2809"/>
    <property type="match status" value="1"/>
</dbReference>
<dbReference type="EMBL" id="JAESVD010000006">
    <property type="protein sequence ID" value="MBL4913865.1"/>
    <property type="molecule type" value="Genomic_DNA"/>
</dbReference>
<proteinExistence type="predicted"/>
<keyword evidence="1" id="KW-0812">Transmembrane</keyword>